<dbReference type="WBParaSite" id="RSKR_0001068400.1">
    <property type="protein sequence ID" value="RSKR_0001068400.1"/>
    <property type="gene ID" value="RSKR_0001068400"/>
</dbReference>
<organism evidence="1 2">
    <name type="scientific">Rhabditophanes sp. KR3021</name>
    <dbReference type="NCBI Taxonomy" id="114890"/>
    <lineage>
        <taxon>Eukaryota</taxon>
        <taxon>Metazoa</taxon>
        <taxon>Ecdysozoa</taxon>
        <taxon>Nematoda</taxon>
        <taxon>Chromadorea</taxon>
        <taxon>Rhabditida</taxon>
        <taxon>Tylenchina</taxon>
        <taxon>Panagrolaimomorpha</taxon>
        <taxon>Strongyloidoidea</taxon>
        <taxon>Alloionematidae</taxon>
        <taxon>Rhabditophanes</taxon>
    </lineage>
</organism>
<reference evidence="2" key="1">
    <citation type="submission" date="2016-11" db="UniProtKB">
        <authorList>
            <consortium name="WormBaseParasite"/>
        </authorList>
    </citation>
    <scope>IDENTIFICATION</scope>
    <source>
        <strain evidence="2">KR3021</strain>
    </source>
</reference>
<evidence type="ECO:0000313" key="1">
    <source>
        <dbReference type="Proteomes" id="UP000095286"/>
    </source>
</evidence>
<dbReference type="Proteomes" id="UP000095286">
    <property type="component" value="Unplaced"/>
</dbReference>
<name>A0AC35UGJ6_9BILA</name>
<accession>A0AC35UGJ6</accession>
<evidence type="ECO:0000313" key="2">
    <source>
        <dbReference type="WBParaSite" id="RSKR_0001068400.1"/>
    </source>
</evidence>
<sequence length="459" mass="51944">MATVESATPANDLTGVKNRRGKIKSLWNKNKELIQEWGEMSSLHGIPHVASSTTTKAWIIWLIIFFACLIAFLVLFMRILIDYLEYPTVISFEFLMDRFLPNKSKKTPGGGVQNPTLTTLEIPPTKRNIPWVEKYRPRSMKDVLSQNEVVKVLQNCITGSDLPNMMLYGPPGTGKTSVAIAACRELFPTPEAFADRVLELNASDERGIAVVRTKIKNFARRAVSCHTNKCGGPKIALKIIILDESDAMTSFAQAALRRTMEKESKTTRFFMICNYISKIIDPLTSRCAKFRFIPLPVDLQRTKLGYIIEKEGMNIEDDSVNAILEITQGDLRRSITLLQSLSFHKKTITRNHVYELTAYVDDNIIVEYFEFCKKGGTKEIMEYTKTFLRHGFSTHQVMVQLCDYLLSPGNEIDSIAKARVLARLGNIEHFLIQGSDEHICLLNLGGIIFDAWEGKTIIY</sequence>
<proteinExistence type="predicted"/>
<protein>
    <submittedName>
        <fullName evidence="2">AAA domain-containing protein</fullName>
    </submittedName>
</protein>